<sequence length="508" mass="58806">MSNEQDLQHEQEQEQEEQLHELLQVRHDKMDQLREWGFDPFGKKFEQTHHADEIVKAFADKSKEDLEAEENTVTIAGRLMAKRAMGKASFAQLLDRSGQIQIYVRQDTVGEELHKVFDLSDIGDLIGVKGVVFKTKTGELSVKAKELTYLTKSLRPLPEKYHGLKDIETRYRKRYVDLIVNPEVRDTFITRSRILTSMRRYLDNLGYLEVETPTLHAIAGGASARPFITHHNALDMQLYMRIAIELHLKRLIVGGLEKVYEIGRVYRNEGISTRHNPEFTMIELYEAYADYQDIMKLTEEMIAHIAQEVLGTMKIQYQGNEIDLTPQWRRVHMVDLIKENLGVDFWKEMSDDEARALAKEHGVQVEPHHTFGHVVNEFFEQKLEHTLIQPTFVYGHPVAISPLAKKNDQDPRFTDRFELFIVAREHANAFTELNDPIDQRERFEAQLLEKEAGNDEAHEMDDDFIEALEYGMPPTGGLGIGIDRLVMLLTNSPSIRDVLLFPHMRSRD</sequence>
<dbReference type="Pfam" id="PF01336">
    <property type="entry name" value="tRNA_anti-codon"/>
    <property type="match status" value="1"/>
</dbReference>
<evidence type="ECO:0000256" key="6">
    <source>
        <dbReference type="ARBA" id="ARBA00022723"/>
    </source>
</evidence>
<organism evidence="16 17">
    <name type="scientific">Brevibacillus choshinensis</name>
    <dbReference type="NCBI Taxonomy" id="54911"/>
    <lineage>
        <taxon>Bacteria</taxon>
        <taxon>Bacillati</taxon>
        <taxon>Bacillota</taxon>
        <taxon>Bacilli</taxon>
        <taxon>Bacillales</taxon>
        <taxon>Paenibacillaceae</taxon>
        <taxon>Brevibacillus</taxon>
    </lineage>
</organism>
<dbReference type="GO" id="GO:0004824">
    <property type="term" value="F:lysine-tRNA ligase activity"/>
    <property type="evidence" value="ECO:0007669"/>
    <property type="project" value="UniProtKB-EC"/>
</dbReference>
<evidence type="ECO:0000256" key="13">
    <source>
        <dbReference type="HAMAP-Rule" id="MF_00252"/>
    </source>
</evidence>
<comment type="subunit">
    <text evidence="3 13">Homodimer.</text>
</comment>
<dbReference type="PRINTS" id="PR00982">
    <property type="entry name" value="TRNASYNTHLYS"/>
</dbReference>
<evidence type="ECO:0000259" key="15">
    <source>
        <dbReference type="PROSITE" id="PS50862"/>
    </source>
</evidence>
<feature type="binding site" evidence="13">
    <location>
        <position position="418"/>
    </location>
    <ligand>
        <name>Mg(2+)</name>
        <dbReference type="ChEBI" id="CHEBI:18420"/>
        <label>1</label>
    </ligand>
</feature>
<dbReference type="PANTHER" id="PTHR42918">
    <property type="entry name" value="LYSYL-TRNA SYNTHETASE"/>
    <property type="match status" value="1"/>
</dbReference>
<comment type="subcellular location">
    <subcellularLocation>
        <location evidence="1 13">Cytoplasm</location>
    </subcellularLocation>
</comment>
<evidence type="ECO:0000256" key="7">
    <source>
        <dbReference type="ARBA" id="ARBA00022741"/>
    </source>
</evidence>
<feature type="binding site" evidence="13">
    <location>
        <position position="425"/>
    </location>
    <ligand>
        <name>Mg(2+)</name>
        <dbReference type="ChEBI" id="CHEBI:18420"/>
        <label>2</label>
    </ligand>
</feature>
<keyword evidence="7 13" id="KW-0547">Nucleotide-binding</keyword>
<keyword evidence="10 13" id="KW-0648">Protein biosynthesis</keyword>
<evidence type="ECO:0000256" key="12">
    <source>
        <dbReference type="ARBA" id="ARBA00048573"/>
    </source>
</evidence>
<evidence type="ECO:0000256" key="8">
    <source>
        <dbReference type="ARBA" id="ARBA00022840"/>
    </source>
</evidence>
<dbReference type="EMBL" id="CP069127">
    <property type="protein sequence ID" value="QRG67876.1"/>
    <property type="molecule type" value="Genomic_DNA"/>
</dbReference>
<dbReference type="CDD" id="cd04322">
    <property type="entry name" value="LysRS_N"/>
    <property type="match status" value="1"/>
</dbReference>
<dbReference type="Gene3D" id="2.40.50.140">
    <property type="entry name" value="Nucleic acid-binding proteins"/>
    <property type="match status" value="1"/>
</dbReference>
<dbReference type="InterPro" id="IPR034762">
    <property type="entry name" value="Lys-tRNA-ligase_II_bac/euk"/>
</dbReference>
<keyword evidence="5 13" id="KW-0436">Ligase</keyword>
<keyword evidence="11 13" id="KW-0030">Aminoacyl-tRNA synthetase</keyword>
<proteinExistence type="inferred from homology"/>
<dbReference type="InterPro" id="IPR044136">
    <property type="entry name" value="Lys-tRNA-ligase_II_N"/>
</dbReference>
<dbReference type="InterPro" id="IPR012340">
    <property type="entry name" value="NA-bd_OB-fold"/>
</dbReference>
<dbReference type="InterPro" id="IPR006195">
    <property type="entry name" value="aa-tRNA-synth_II"/>
</dbReference>
<dbReference type="PROSITE" id="PS50862">
    <property type="entry name" value="AA_TRNA_LIGASE_II"/>
    <property type="match status" value="1"/>
</dbReference>
<dbReference type="SUPFAM" id="SSF55681">
    <property type="entry name" value="Class II aaRS and biotin synthetases"/>
    <property type="match status" value="1"/>
</dbReference>
<dbReference type="InterPro" id="IPR045864">
    <property type="entry name" value="aa-tRNA-synth_II/BPL/LPL"/>
</dbReference>
<dbReference type="CDD" id="cd00775">
    <property type="entry name" value="LysRS_core"/>
    <property type="match status" value="1"/>
</dbReference>
<dbReference type="NCBIfam" id="NF001756">
    <property type="entry name" value="PRK00484.1"/>
    <property type="match status" value="1"/>
</dbReference>
<dbReference type="RefSeq" id="WP_203354914.1">
    <property type="nucleotide sequence ID" value="NZ_CP069127.1"/>
</dbReference>
<dbReference type="InterPro" id="IPR002313">
    <property type="entry name" value="Lys-tRNA-ligase_II"/>
</dbReference>
<dbReference type="InterPro" id="IPR004364">
    <property type="entry name" value="Aa-tRNA-synt_II"/>
</dbReference>
<dbReference type="SUPFAM" id="SSF50249">
    <property type="entry name" value="Nucleic acid-binding proteins"/>
    <property type="match status" value="1"/>
</dbReference>
<keyword evidence="9 13" id="KW-0460">Magnesium</keyword>
<dbReference type="HAMAP" id="MF_00252">
    <property type="entry name" value="Lys_tRNA_synth_class2"/>
    <property type="match status" value="1"/>
</dbReference>
<dbReference type="EC" id="6.1.1.6" evidence="13"/>
<dbReference type="Gene3D" id="3.30.930.10">
    <property type="entry name" value="Bira Bifunctional Protein, Domain 2"/>
    <property type="match status" value="1"/>
</dbReference>
<protein>
    <recommendedName>
        <fullName evidence="13">Lysine--tRNA ligase</fullName>
        <ecNumber evidence="13">6.1.1.6</ecNumber>
    </recommendedName>
    <alternativeName>
        <fullName evidence="13">Lysyl-tRNA synthetase</fullName>
        <shortName evidence="13">LysRS</shortName>
    </alternativeName>
</protein>
<name>A0ABX7FNS4_BRECH</name>
<comment type="cofactor">
    <cofactor evidence="13 14">
        <name>Mg(2+)</name>
        <dbReference type="ChEBI" id="CHEBI:18420"/>
    </cofactor>
    <text evidence="13 14">Binds 3 Mg(2+) ions per subunit.</text>
</comment>
<keyword evidence="4 13" id="KW-0963">Cytoplasm</keyword>
<comment type="catalytic activity">
    <reaction evidence="12 13 14">
        <text>tRNA(Lys) + L-lysine + ATP = L-lysyl-tRNA(Lys) + AMP + diphosphate</text>
        <dbReference type="Rhea" id="RHEA:20792"/>
        <dbReference type="Rhea" id="RHEA-COMP:9696"/>
        <dbReference type="Rhea" id="RHEA-COMP:9697"/>
        <dbReference type="ChEBI" id="CHEBI:30616"/>
        <dbReference type="ChEBI" id="CHEBI:32551"/>
        <dbReference type="ChEBI" id="CHEBI:33019"/>
        <dbReference type="ChEBI" id="CHEBI:78442"/>
        <dbReference type="ChEBI" id="CHEBI:78529"/>
        <dbReference type="ChEBI" id="CHEBI:456215"/>
        <dbReference type="EC" id="6.1.1.6"/>
    </reaction>
</comment>
<evidence type="ECO:0000313" key="17">
    <source>
        <dbReference type="Proteomes" id="UP000596248"/>
    </source>
</evidence>
<dbReference type="InterPro" id="IPR004365">
    <property type="entry name" value="NA-bd_OB_tRNA"/>
</dbReference>
<evidence type="ECO:0000256" key="9">
    <source>
        <dbReference type="ARBA" id="ARBA00022842"/>
    </source>
</evidence>
<keyword evidence="6 13" id="KW-0479">Metal-binding</keyword>
<evidence type="ECO:0000256" key="2">
    <source>
        <dbReference type="ARBA" id="ARBA00008226"/>
    </source>
</evidence>
<feature type="binding site" evidence="13">
    <location>
        <position position="425"/>
    </location>
    <ligand>
        <name>Mg(2+)</name>
        <dbReference type="ChEBI" id="CHEBI:18420"/>
        <label>1</label>
    </ligand>
</feature>
<accession>A0ABX7FNS4</accession>
<evidence type="ECO:0000256" key="4">
    <source>
        <dbReference type="ARBA" id="ARBA00022490"/>
    </source>
</evidence>
<evidence type="ECO:0000313" key="16">
    <source>
        <dbReference type="EMBL" id="QRG67876.1"/>
    </source>
</evidence>
<keyword evidence="8 13" id="KW-0067">ATP-binding</keyword>
<feature type="domain" description="Aminoacyl-transfer RNA synthetases class-II family profile" evidence="15">
    <location>
        <begin position="191"/>
        <end position="502"/>
    </location>
</feature>
<reference evidence="16 17" key="1">
    <citation type="submission" date="2021-01" db="EMBL/GenBank/DDBJ databases">
        <title>Identification of strong promoters based on the transcriptome of Brevibacillus choshinensis.</title>
        <authorList>
            <person name="Yao D."/>
            <person name="Zhang K."/>
            <person name="Wu J."/>
        </authorList>
    </citation>
    <scope>NUCLEOTIDE SEQUENCE [LARGE SCALE GENOMIC DNA]</scope>
    <source>
        <strain evidence="16 17">HPD31-SP3</strain>
    </source>
</reference>
<dbReference type="PIRSF" id="PIRSF039101">
    <property type="entry name" value="LysRS2"/>
    <property type="match status" value="1"/>
</dbReference>
<evidence type="ECO:0000256" key="11">
    <source>
        <dbReference type="ARBA" id="ARBA00023146"/>
    </source>
</evidence>
<dbReference type="Pfam" id="PF00152">
    <property type="entry name" value="tRNA-synt_2"/>
    <property type="match status" value="1"/>
</dbReference>
<evidence type="ECO:0000256" key="3">
    <source>
        <dbReference type="ARBA" id="ARBA00011738"/>
    </source>
</evidence>
<comment type="similarity">
    <text evidence="2 13">Belongs to the class-II aminoacyl-tRNA synthetase family.</text>
</comment>
<keyword evidence="17" id="KW-1185">Reference proteome</keyword>
<dbReference type="Proteomes" id="UP000596248">
    <property type="component" value="Chromosome"/>
</dbReference>
<evidence type="ECO:0000256" key="10">
    <source>
        <dbReference type="ARBA" id="ARBA00022917"/>
    </source>
</evidence>
<gene>
    <name evidence="13 16" type="primary">lysS</name>
    <name evidence="16" type="ORF">JNE38_01205</name>
</gene>
<dbReference type="NCBIfam" id="TIGR00499">
    <property type="entry name" value="lysS_bact"/>
    <property type="match status" value="1"/>
</dbReference>
<dbReference type="PANTHER" id="PTHR42918:SF15">
    <property type="entry name" value="LYSINE--TRNA LIGASE, CHLOROPLASTIC_MITOCHONDRIAL"/>
    <property type="match status" value="1"/>
</dbReference>
<evidence type="ECO:0000256" key="14">
    <source>
        <dbReference type="RuleBase" id="RU000336"/>
    </source>
</evidence>
<evidence type="ECO:0000256" key="1">
    <source>
        <dbReference type="ARBA" id="ARBA00004496"/>
    </source>
</evidence>
<dbReference type="InterPro" id="IPR018149">
    <property type="entry name" value="Lys-tRNA-synth_II_C"/>
</dbReference>
<evidence type="ECO:0000256" key="5">
    <source>
        <dbReference type="ARBA" id="ARBA00022598"/>
    </source>
</evidence>